<feature type="domain" description="Helicase C-terminal" evidence="11">
    <location>
        <begin position="517"/>
        <end position="685"/>
    </location>
</feature>
<dbReference type="SMART" id="SM00490">
    <property type="entry name" value="HELICc"/>
    <property type="match status" value="1"/>
</dbReference>
<dbReference type="InterPro" id="IPR047112">
    <property type="entry name" value="RecG/Mfd"/>
</dbReference>
<feature type="region of interest" description="Disordered" evidence="9">
    <location>
        <begin position="532"/>
        <end position="556"/>
    </location>
</feature>
<dbReference type="SMART" id="SM00487">
    <property type="entry name" value="DEXDc"/>
    <property type="match status" value="1"/>
</dbReference>
<feature type="compositionally biased region" description="Low complexity" evidence="9">
    <location>
        <begin position="542"/>
        <end position="555"/>
    </location>
</feature>
<dbReference type="EMBL" id="JACZDF010000006">
    <property type="protein sequence ID" value="MBD9700021.1"/>
    <property type="molecule type" value="Genomic_DNA"/>
</dbReference>
<keyword evidence="1" id="KW-0547">Nucleotide-binding</keyword>
<evidence type="ECO:0000256" key="3">
    <source>
        <dbReference type="ARBA" id="ARBA00022801"/>
    </source>
</evidence>
<dbReference type="InterPro" id="IPR027417">
    <property type="entry name" value="P-loop_NTPase"/>
</dbReference>
<dbReference type="InterPro" id="IPR012340">
    <property type="entry name" value="NA-bd_OB-fold"/>
</dbReference>
<feature type="domain" description="Helicase ATP-binding" evidence="10">
    <location>
        <begin position="289"/>
        <end position="462"/>
    </location>
</feature>
<sequence>MSELAVPADASGLDAPLERVLGKPTAKGLATLGLTTVGDLLRHYPRRYVEPGERTSIADLEVGAHVTVVAQVERATVRTMRARSGAILSVVVTDGSRSLDLSFFARHAGALRPHESRLVPGRLAQFSGTVSEYRGALQLTHPDYEVIEDAEGLGEMPPTPIYPATAQMPSWKTARAVRAVLPALVDGLPEPVPFEVRARRGLMSLPDAIRTVHAPATVADAYRARRTLRFEEALVLQTELARRRHAALALSAVPRPRAEGPSLLADLDARLPFDLTAGQVEVGDEIAADLGRAHPMQRLLQGDVGSGKTLVALRAMLQVVDAGGQAVLLAPTEVLAQQHHRTLTALLGPLAEGGLLGGDERATRVALLTGSLGAAATREALLDAASGRAGIVVGTHALLSERVQFADLGLVVVDEQHRFGVEQRDTLRTRGDDVPHMLVMTATPIPRTVAMTVFGDLEVSTLTEVPQGRAGITSHVVWADRPAWVQRVWQVAREHVDRGERVFVVCPRITGDDATSDGADLLDDLAAQLGGGTSSGASSPDGVAAGSTGAGTPPARRAVEDVVRELEGMPVLGGAAIGTLHGRMPSDERDRAMAAFLEGRTQVLVATTVIEVGVDVPLATVMVILDADVFGISQLHQLRGRVGRGTLPGTCFFVTRAEEGSDAAQRLTHLAGTTDGFELALLDLSVRREGDVLGASQSGGASSLRLLRVVKDADLIAEAREEATDLVAADPTLAAFPALAAAVEARLRGVETAFLDRG</sequence>
<dbReference type="CDD" id="cd04488">
    <property type="entry name" value="RecG_wedge_OBF"/>
    <property type="match status" value="1"/>
</dbReference>
<keyword evidence="7" id="KW-0234">DNA repair</keyword>
<evidence type="ECO:0000313" key="13">
    <source>
        <dbReference type="Proteomes" id="UP000642107"/>
    </source>
</evidence>
<dbReference type="Gene3D" id="3.40.50.300">
    <property type="entry name" value="P-loop containing nucleotide triphosphate hydrolases"/>
    <property type="match status" value="2"/>
</dbReference>
<dbReference type="InterPro" id="IPR001650">
    <property type="entry name" value="Helicase_C-like"/>
</dbReference>
<dbReference type="InterPro" id="IPR033454">
    <property type="entry name" value="RecG_wedge"/>
</dbReference>
<keyword evidence="3" id="KW-0378">Hydrolase</keyword>
<dbReference type="Gene3D" id="2.40.50.140">
    <property type="entry name" value="Nucleic acid-binding proteins"/>
    <property type="match status" value="1"/>
</dbReference>
<evidence type="ECO:0000259" key="11">
    <source>
        <dbReference type="PROSITE" id="PS51194"/>
    </source>
</evidence>
<dbReference type="CDD" id="cd17992">
    <property type="entry name" value="DEXHc_RecG"/>
    <property type="match status" value="1"/>
</dbReference>
<evidence type="ECO:0000259" key="10">
    <source>
        <dbReference type="PROSITE" id="PS51192"/>
    </source>
</evidence>
<evidence type="ECO:0000256" key="1">
    <source>
        <dbReference type="ARBA" id="ARBA00022741"/>
    </source>
</evidence>
<evidence type="ECO:0000256" key="2">
    <source>
        <dbReference type="ARBA" id="ARBA00022763"/>
    </source>
</evidence>
<keyword evidence="2" id="KW-0227">DNA damage</keyword>
<reference evidence="12 13" key="1">
    <citation type="submission" date="2020-09" db="EMBL/GenBank/DDBJ databases">
        <title>Flavimobilis rhizosphaerae sp. nov., isolated from rhizosphere soil of Spartina alterniflora.</title>
        <authorList>
            <person name="Hanqin C."/>
        </authorList>
    </citation>
    <scope>NUCLEOTIDE SEQUENCE [LARGE SCALE GENOMIC DNA]</scope>
    <source>
        <strain evidence="12 13">GY 10621</strain>
    </source>
</reference>
<dbReference type="InterPro" id="IPR014001">
    <property type="entry name" value="Helicase_ATP-bd"/>
</dbReference>
<dbReference type="Pfam" id="PF19833">
    <property type="entry name" value="RecG_dom3_C"/>
    <property type="match status" value="1"/>
</dbReference>
<dbReference type="PANTHER" id="PTHR47964">
    <property type="entry name" value="ATP-DEPENDENT DNA HELICASE HOMOLOG RECG, CHLOROPLASTIC"/>
    <property type="match status" value="1"/>
</dbReference>
<keyword evidence="5" id="KW-0067">ATP-binding</keyword>
<dbReference type="PANTHER" id="PTHR47964:SF1">
    <property type="entry name" value="ATP-DEPENDENT DNA HELICASE HOMOLOG RECG, CHLOROPLASTIC"/>
    <property type="match status" value="1"/>
</dbReference>
<evidence type="ECO:0000256" key="7">
    <source>
        <dbReference type="ARBA" id="ARBA00023204"/>
    </source>
</evidence>
<gene>
    <name evidence="12" type="ORF">IGS67_11045</name>
</gene>
<dbReference type="RefSeq" id="WP_192280905.1">
    <property type="nucleotide sequence ID" value="NZ_JACZDF010000006.1"/>
</dbReference>
<evidence type="ECO:0000256" key="8">
    <source>
        <dbReference type="ARBA" id="ARBA00049819"/>
    </source>
</evidence>
<evidence type="ECO:0000256" key="6">
    <source>
        <dbReference type="ARBA" id="ARBA00023125"/>
    </source>
</evidence>
<comment type="caution">
    <text evidence="12">The sequence shown here is derived from an EMBL/GenBank/DDBJ whole genome shotgun (WGS) entry which is preliminary data.</text>
</comment>
<dbReference type="InterPro" id="IPR045562">
    <property type="entry name" value="RecG_dom3_C"/>
</dbReference>
<dbReference type="Pfam" id="PF00271">
    <property type="entry name" value="Helicase_C"/>
    <property type="match status" value="1"/>
</dbReference>
<dbReference type="InterPro" id="IPR011545">
    <property type="entry name" value="DEAD/DEAH_box_helicase_dom"/>
</dbReference>
<evidence type="ECO:0000256" key="5">
    <source>
        <dbReference type="ARBA" id="ARBA00022840"/>
    </source>
</evidence>
<dbReference type="SUPFAM" id="SSF50249">
    <property type="entry name" value="Nucleic acid-binding proteins"/>
    <property type="match status" value="1"/>
</dbReference>
<dbReference type="Pfam" id="PF00270">
    <property type="entry name" value="DEAD"/>
    <property type="match status" value="1"/>
</dbReference>
<keyword evidence="6" id="KW-0238">DNA-binding</keyword>
<protein>
    <recommendedName>
        <fullName evidence="8">Probable DNA 3'-5' helicase RecG</fullName>
    </recommendedName>
</protein>
<evidence type="ECO:0000256" key="4">
    <source>
        <dbReference type="ARBA" id="ARBA00022806"/>
    </source>
</evidence>
<dbReference type="PROSITE" id="PS51192">
    <property type="entry name" value="HELICASE_ATP_BIND_1"/>
    <property type="match status" value="1"/>
</dbReference>
<accession>A0ABR9DSE6</accession>
<keyword evidence="4 12" id="KW-0347">Helicase</keyword>
<evidence type="ECO:0000256" key="9">
    <source>
        <dbReference type="SAM" id="MobiDB-lite"/>
    </source>
</evidence>
<name>A0ABR9DSE6_9MICO</name>
<proteinExistence type="predicted"/>
<dbReference type="PROSITE" id="PS51194">
    <property type="entry name" value="HELICASE_CTER"/>
    <property type="match status" value="1"/>
</dbReference>
<dbReference type="GO" id="GO:0004386">
    <property type="term" value="F:helicase activity"/>
    <property type="evidence" value="ECO:0007669"/>
    <property type="project" value="UniProtKB-KW"/>
</dbReference>
<dbReference type="SUPFAM" id="SSF52540">
    <property type="entry name" value="P-loop containing nucleoside triphosphate hydrolases"/>
    <property type="match status" value="2"/>
</dbReference>
<dbReference type="Proteomes" id="UP000642107">
    <property type="component" value="Unassembled WGS sequence"/>
</dbReference>
<organism evidence="12 13">
    <name type="scientific">Flavimobilis rhizosphaerae</name>
    <dbReference type="NCBI Taxonomy" id="2775421"/>
    <lineage>
        <taxon>Bacteria</taxon>
        <taxon>Bacillati</taxon>
        <taxon>Actinomycetota</taxon>
        <taxon>Actinomycetes</taxon>
        <taxon>Micrococcales</taxon>
        <taxon>Jonesiaceae</taxon>
        <taxon>Flavimobilis</taxon>
    </lineage>
</organism>
<evidence type="ECO:0000313" key="12">
    <source>
        <dbReference type="EMBL" id="MBD9700021.1"/>
    </source>
</evidence>
<keyword evidence="13" id="KW-1185">Reference proteome</keyword>
<dbReference type="Pfam" id="PF17191">
    <property type="entry name" value="RecG_wedge"/>
    <property type="match status" value="1"/>
</dbReference>